<evidence type="ECO:0000256" key="1">
    <source>
        <dbReference type="SAM" id="MobiDB-lite"/>
    </source>
</evidence>
<evidence type="ECO:0000313" key="2">
    <source>
        <dbReference type="EMBL" id="KAA8496755.1"/>
    </source>
</evidence>
<dbReference type="Proteomes" id="UP000324585">
    <property type="component" value="Unassembled WGS sequence"/>
</dbReference>
<reference evidence="3" key="1">
    <citation type="journal article" date="2019" name="Nat. Commun.">
        <title>Expansion of phycobilisome linker gene families in mesophilic red algae.</title>
        <authorList>
            <person name="Lee J."/>
            <person name="Kim D."/>
            <person name="Bhattacharya D."/>
            <person name="Yoon H.S."/>
        </authorList>
    </citation>
    <scope>NUCLEOTIDE SEQUENCE [LARGE SCALE GENOMIC DNA]</scope>
    <source>
        <strain evidence="3">CCMP 1328</strain>
    </source>
</reference>
<dbReference type="EMBL" id="VRMN01000002">
    <property type="protein sequence ID" value="KAA8496755.1"/>
    <property type="molecule type" value="Genomic_DNA"/>
</dbReference>
<feature type="region of interest" description="Disordered" evidence="1">
    <location>
        <begin position="252"/>
        <end position="283"/>
    </location>
</feature>
<feature type="region of interest" description="Disordered" evidence="1">
    <location>
        <begin position="186"/>
        <end position="239"/>
    </location>
</feature>
<gene>
    <name evidence="2" type="ORF">FVE85_0484</name>
</gene>
<feature type="region of interest" description="Disordered" evidence="1">
    <location>
        <begin position="55"/>
        <end position="147"/>
    </location>
</feature>
<comment type="caution">
    <text evidence="2">The sequence shown here is derived from an EMBL/GenBank/DDBJ whole genome shotgun (WGS) entry which is preliminary data.</text>
</comment>
<evidence type="ECO:0000313" key="3">
    <source>
        <dbReference type="Proteomes" id="UP000324585"/>
    </source>
</evidence>
<organism evidence="2 3">
    <name type="scientific">Porphyridium purpureum</name>
    <name type="common">Red alga</name>
    <name type="synonym">Porphyridium cruentum</name>
    <dbReference type="NCBI Taxonomy" id="35688"/>
    <lineage>
        <taxon>Eukaryota</taxon>
        <taxon>Rhodophyta</taxon>
        <taxon>Bangiophyceae</taxon>
        <taxon>Porphyridiales</taxon>
        <taxon>Porphyridiaceae</taxon>
        <taxon>Porphyridium</taxon>
    </lineage>
</organism>
<accession>A0A5J4Z017</accession>
<dbReference type="AlphaFoldDB" id="A0A5J4Z017"/>
<name>A0A5J4Z017_PORPP</name>
<sequence length="318" mass="34332">MASVPVVRTGVSDSEQGSARGPLQMPPDASDAARSEPPVGNDDFYLREVENLIACTEEEVGGDGDDAHADSDAHLSDPLMMPPDPLGGASLPGLASNQEFTEFHSDDLETDAQSESAAMRASRLKPPRMLHMFDHTGSDESNVSVDGVERNMRTSMNTSMNASRASRDDIIRAWFDASGRINAAKMERRASDSNSSKMFAEDLKDDGDEPSSVFHSCRRKPAGSFGSSPFASSGRAGSVQFSEKVKVVIFSKKKKKKPERANSMDVTDILRDTAGGEGTPPSIEALARDQQNLDKAIDELAQRMTSPRGLALKHDSKR</sequence>
<protein>
    <submittedName>
        <fullName evidence="2">Uncharacterized protein</fullName>
    </submittedName>
</protein>
<keyword evidence="3" id="KW-1185">Reference proteome</keyword>
<feature type="compositionally biased region" description="Basic and acidic residues" evidence="1">
    <location>
        <begin position="65"/>
        <end position="75"/>
    </location>
</feature>
<feature type="compositionally biased region" description="Low complexity" evidence="1">
    <location>
        <begin position="222"/>
        <end position="238"/>
    </location>
</feature>
<proteinExistence type="predicted"/>
<feature type="region of interest" description="Disordered" evidence="1">
    <location>
        <begin position="1"/>
        <end position="43"/>
    </location>
</feature>